<proteinExistence type="predicted"/>
<organism evidence="1 2">
    <name type="scientific">Pneumocystis oryctolagi</name>
    <dbReference type="NCBI Taxonomy" id="42067"/>
    <lineage>
        <taxon>Eukaryota</taxon>
        <taxon>Fungi</taxon>
        <taxon>Dikarya</taxon>
        <taxon>Ascomycota</taxon>
        <taxon>Taphrinomycotina</taxon>
        <taxon>Pneumocystomycetes</taxon>
        <taxon>Pneumocystaceae</taxon>
        <taxon>Pneumocystis</taxon>
    </lineage>
</organism>
<evidence type="ECO:0000313" key="1">
    <source>
        <dbReference type="EMBL" id="KAG4304727.1"/>
    </source>
</evidence>
<name>A0ACB7CAH2_9ASCO</name>
<reference evidence="1 2" key="1">
    <citation type="journal article" date="2021" name="Commun. Biol.">
        <title>Genomic insights into the host specific adaptation of the Pneumocystis genus.</title>
        <authorList>
            <person name="Cisse O.H."/>
            <person name="Ma L."/>
            <person name="Dekker J.P."/>
            <person name="Khil P.P."/>
            <person name="Youn J.-H."/>
            <person name="Brenchley J.M."/>
            <person name="Blair R."/>
            <person name="Pahar B."/>
            <person name="Chabe M."/>
            <person name="Van Rompay K.K.A."/>
            <person name="Keesler R."/>
            <person name="Sukura A."/>
            <person name="Hirsch V."/>
            <person name="Kutty G."/>
            <person name="Liu Y."/>
            <person name="Peng L."/>
            <person name="Chen J."/>
            <person name="Song J."/>
            <person name="Weissenbacher-Lang C."/>
            <person name="Xu J."/>
            <person name="Upham N.S."/>
            <person name="Stajich J.E."/>
            <person name="Cuomo C.A."/>
            <person name="Cushion M.T."/>
            <person name="Kovacs J.A."/>
        </authorList>
    </citation>
    <scope>NUCLEOTIDE SEQUENCE [LARGE SCALE GENOMIC DNA]</scope>
    <source>
        <strain evidence="1 2">RABM</strain>
    </source>
</reference>
<accession>A0ACB7CAH2</accession>
<comment type="caution">
    <text evidence="1">The sequence shown here is derived from an EMBL/GenBank/DDBJ whole genome shotgun (WGS) entry which is preliminary data.</text>
</comment>
<sequence length="4146" mass="485346">MKSLIGNIFLWTSVIFTSYIFLTYIVSKIIKKITGVYIHRFGYFSIHGIRFCYKEHFDIYFESLKIHFHRPTINKKTWISFSIVKVFIKINKFQKKKSENINEKGFFFLRKYRQKCICWIFKALNSYIFFRVRNWVNIIVTDTKISIGNYDRFVINTFAIRFDNVYEHNLHFEVYNDSLNALRKKTFKIINTLDSIFFISKNGTSELIDRVFISFQGVFDYPIKNIKCVLECGKVQIPFGKLEFLYNDELKCFFINLFNSMLNNNIKEEENVLKESLVGPDRLFLNEKKYWFDIIDEIQFHVSNLEVKKKISSLDFEDTTFFSLKLKDIGINIKYIDCDSGFYKHFFKKKSISYEILASCISLVMNIYQEMIPKKETDFILIPMITFTSKVIFDHLTYNSIKAQTPNTINIVVSSVITSPSIDLSCEKLQLITLIFKSTHADHTLNFSESQFLQNSIFKLSINCSIHDPVARILISSKKFCEKFQYKKDIMLVLSLSNIFLDIHASVSNNKISDLSFVNMAILFISQKLYYQCSFIRKYNIFVIEKFIFRLKFDLFPLNNISIGTFHKNISINLNNIEIIQCLDTLFSDILLNIRYDGLSKKNTKIINTSLYKFNQLLKKVECQGLELSIIISGNEPEINPEHKGVSLKIDSWQMDYCFSNINSKELFLYVYKEKNPLNYKQKHNLNTSILNIISNSKGTLSFNGFKIFTVCSENILDIKEPIMKIIKFELSFNIEPDNKSCLLFITAKADQIYMTYSLLKHYAILLAIKILEKIFFQSISKILQSYGKNSTKTNNSLWEFILIQIYTSSTKIKFELPSEQFLMVDIYNIKFSHDKNKVLLFEAENITSCAHSPVIQNFWDRIINIDHLTVYQYIKTDYECVPKITLFANAIRIRIPHKFILHIIIDSIQNNIKSAKQLHCHFFSNVCSVLKNQPVKAKVIHKIQLKSDILSLDIEDDPFEARLGFIWRIGLIEQKARIMRETTFDIKAKKVQNELDLINNNEESKIESENDFFSENSFDKQELKQSYDKQGYYIKNSKNILEFSENRFSNLSSITTDQAYEKLQKYNSQSWIRKFRKMNDLQSSKLYSMRHKHWINNSKYLTNTLDNILPLPTRPPLLSVLLLKVDFILDKPSFPMINLPQFLQDTGKGLPLGTEFFILIPFNLIWKMSETKVYIRDYPLPLVYIPCSSSQSVNIPTWTFTSDLVIAEQFPEKEAIHYLDICIIPSNIRKQGSCPFNIKISRTITPIKIYGVIDIVINTVHPTQITWGMSLQPAIQDIMRVFETFSKYQENHYKLSFWDKIRLIMHTSLKLKWEGNGNVYLILKGSRDPYCVTGDGAGFVKCWKGNVQWNIGCDSDSKNLMVINSDEFLLAIPDFTQYARDLINWPNTMTFMCESVVNTYQNNIYFQKVVMKLKGGVKWIAGLVFEQHCSDICQKCNGKYQCRTFDFKPHYEVMLRVPKYVSSETEKYDAFNGFRSHYLHGSLSIICPMDLSLLNFEPVYNFKSYNAIHLTPKVFQHFFNWWSLFNGIMSFPLKTGKLFPFPYTSKKKIGRYLTTFKYKLELSPLFLSHIYNYRTDLDWVDKTFTSIGIKSRITHFVLDVHQKKEERNVHLKQLNRIKKNTNIIIDNAAIDFTSTDLRVILSRFNQMDREDSNAFEFDSQKNYDFKIHFRKNNINHFTYEDDFKWVDIDDFIDLDLDIPIKGGPVFKILPLAYIPQFSYFRETSYNDPSSRNNYFSSEHQFKNEDMRSFLNKKKDPYNIQIELIQKRQNEIIEQIDKNKIKLNCIENIIMKSSKGNVLKSQYEKIVNENVMLYNKYDFINTILSHIKADRDKKTKTNKANVPIDHFFTSNCSHEKFKIVREESISEQFVDFNNRFFVHNIQLKWYNSVRNILLAYIHQITQRKGFMYYMSQRAVKFIINLIKEQMKVDYSLSVVTDERIVNNQEFDDQETRELIHDLINNVNNNFTITDERTSRRSSSLDNNSVFRDDIDYIFSKNYECQRNYVFKLFAPQIQLQSEKNNQVAVIMTAQNMQLKVFSIMDKSMTDDMISGLVQQKYIVKMNNAQVFISRKESFIENSVNFFHTNNYGSFELNWSPWIPLESIYDFSSTPIAFTRVVDQTSASFRFIKHNRLRLKKNDNLNYNGKYIFESFKMESPEQCINSIFVDFPKIVFTANSDQYYVIFLIVTDLLIYTEPAQKERSERLERLMLAADFSDLTGTAEMVIGLQEKIRKLEEMKAQYKLYYENYNMEHRLIKVKIEAEMRDCEDELFYLMKSIATSQKHEEKIDKNMVYMSWFFSASEIIWHSLLGNNKPFIDFGLSNATYQRTDNFDGSNFNIIEIETIQGINLLPETIFPDLLSPYFTGPKSVFYGRKKKMIRIYWHMLDSIGGIPVMDHFEVNLFPLSIKLEHDVGKKIFEYIFPDKGSMNSSLIQEKTNPLKMDTSIDRSNDENYLKTNSWHPFYSNRNSSVSLLMSSIKYPIESFLCSSKLSRESIKSNSSFQIFSDSENFYKTDTLKLSKNDTQVTDSGTFEKIDRVNKFQLKAGDDLNQMVLRANNNMTLLYVKVPSVILCLSYKGPRKKNIEDLNNFVFCIPTIEYRNKTWSYFDLALHLKKEVIKTIIGHTGSLVKDKFMQHCSNQKTSQIKRQYISFKINMPLNHKNKKIEHLGTLLNTIEDNNLTKDQLHLNNKHGSYHFLEQSSSSSPYLSKYKDNIEELEENKVKKARMLLGCDFSRLWEIVEDFYTIYFDSSCCIDDDFKCYFWKFFVFLPDLILNEIDDKSTPSNLILRPIKTKEIDLKLLEESYNDRIRMTVIPEKQFLALTGKELDEENKHIMRYFDLLSIIFKHKEKGINQVDLVKQLNIDPRSLPSRINPLIEKGLMFVLSTNIISLTSFSVKSPIIISKTQTFLLIHSHYAVDSSKKSQNDFQNSQNTDDIVDINHLRTCITNVLSKAENNIMRFVDLKRLCKINNKLFRRGFSKQIRSMEQLGFVERCRVANNKGYSKCVKLIKSYNVDFAKQENEIDIHSNKNGSNFSDNNNNNDKKKESALLESTKSTPIVISRDLTLEFLLFQEIKNSGKNGIPGPDLKKQVIGDQWSRPLQLILDKLSIVPEKILNQDSVQPSHLSYFTIYKEQEFIGRVSQYRYLSSLNYQAFCFENKIVNTIKLSYSDIIFPKYDEFEFYLYDQNPNIPNKNINIKSIKLEEYGKYYDEKDSGKEKDMLFENFFPKDNIPQNIKKSLTKKQTEKGSIDFDPMDLESNFKRTHSQEINEEVFSRKKQKMSVKPPVKTILTKPCSGLNTCSLSDSSTLCSTLEMNNQISDLLIPEVLEKSTREYTDKNNFENQLVYDVCEENVSVKKNIDLLSGFSDNSVFKKNSNIGDKNANKIVSGHEPRISLAYVRRQNLILEILHKNGGILQGGKYLNEQYNIAFKNKAYSTSEHEIDRKTMEKTLESLKRVGKIHHICVAHTNTKGVKSIFWIVADAKYDINGAEINDFKNKILEERSMKIQTYKPMPLKIENLHLNYPIKLKKKQISYIDHESSEHIQSNHVEHKHISEKLELKEHEPASQNSCIANNQILPIVSETKTPFIYTFMNNKKTILEKETLDIETKLKFKHNEKSLLRKKLQNCNTADAFPFVGKQRLSNKNNLCDKIDETSDHERVYKSISMRKKSNFTSDDDDTLIRAIFLSKFAYGGNSGFIDWELIEKVLPHHSQAEIKSRFSTLRSKSYIKEIGNFFATSWISYYQNAVKNKILPSISPIPDKLDILKLIEYSRTLNILENYDDIDLPDSIEEILTNYIVESVSKREDIRSNFFDASLSLNAREIILYGTSFSYSNNEEKSQDENEVKSLIKSILITPEEKYDPEVAKKLLEPYEENYIESVLQELIQDKIIVKSKVELNRILPGRNYRFSDKFLLTFKSCYPDFLFLQASECYMQITQEFQKNNTYTLSEFINSGSVACILDLVAHHYIQLSIENVMDVFCKHIYQYSTENWEDYTINFTVTVQPKNTSYISLDKSIKYPESLKRYIWIDIWGNMLKNVYNQYLQTILSLIMQRPGINLTEIINILYPAVSIEEIRAIISCLVPNIVRSRQGALYTKELYYKSTLKLAMQNNIQIKIPMSNSDDSGPVIIGMPEDGSEKRGTEFKCVIT</sequence>
<gene>
    <name evidence="1" type="ORF">PORY_001780</name>
</gene>
<dbReference type="EMBL" id="JABTEG010000006">
    <property type="protein sequence ID" value="KAG4304727.1"/>
    <property type="molecule type" value="Genomic_DNA"/>
</dbReference>
<dbReference type="Proteomes" id="UP000768646">
    <property type="component" value="Unassembled WGS sequence"/>
</dbReference>
<keyword evidence="2" id="KW-1185">Reference proteome</keyword>
<evidence type="ECO:0000313" key="2">
    <source>
        <dbReference type="Proteomes" id="UP000768646"/>
    </source>
</evidence>
<protein>
    <submittedName>
        <fullName evidence="1">Uncharacterized protein</fullName>
    </submittedName>
</protein>